<dbReference type="EMBL" id="KZ270005">
    <property type="protein sequence ID" value="OZC08650.1"/>
    <property type="molecule type" value="Genomic_DNA"/>
</dbReference>
<evidence type="ECO:0000256" key="5">
    <source>
        <dbReference type="SAM" id="Phobius"/>
    </source>
</evidence>
<dbReference type="GO" id="GO:0000278">
    <property type="term" value="P:mitotic cell cycle"/>
    <property type="evidence" value="ECO:0007669"/>
    <property type="project" value="TreeGrafter"/>
</dbReference>
<dbReference type="GO" id="GO:0005516">
    <property type="term" value="F:calmodulin binding"/>
    <property type="evidence" value="ECO:0007669"/>
    <property type="project" value="UniProtKB-KW"/>
</dbReference>
<keyword evidence="3" id="KW-0677">Repeat</keyword>
<keyword evidence="5" id="KW-1133">Transmembrane helix</keyword>
<organism evidence="6 7">
    <name type="scientific">Onchocerca flexuosa</name>
    <dbReference type="NCBI Taxonomy" id="387005"/>
    <lineage>
        <taxon>Eukaryota</taxon>
        <taxon>Metazoa</taxon>
        <taxon>Ecdysozoa</taxon>
        <taxon>Nematoda</taxon>
        <taxon>Chromadorea</taxon>
        <taxon>Rhabditida</taxon>
        <taxon>Spirurina</taxon>
        <taxon>Spiruromorpha</taxon>
        <taxon>Filarioidea</taxon>
        <taxon>Onchocercidae</taxon>
        <taxon>Onchocerca</taxon>
    </lineage>
</organism>
<dbReference type="Pfam" id="PF00612">
    <property type="entry name" value="IQ"/>
    <property type="match status" value="2"/>
</dbReference>
<dbReference type="GO" id="GO:0051295">
    <property type="term" value="P:establishment of meiotic spindle localization"/>
    <property type="evidence" value="ECO:0007669"/>
    <property type="project" value="TreeGrafter"/>
</dbReference>
<comment type="subcellular location">
    <subcellularLocation>
        <location evidence="1">Cytoplasm</location>
    </subcellularLocation>
</comment>
<reference evidence="6 7" key="1">
    <citation type="submission" date="2015-12" db="EMBL/GenBank/DDBJ databases">
        <title>Draft genome of the nematode, Onchocerca flexuosa.</title>
        <authorList>
            <person name="Mitreva M."/>
        </authorList>
    </citation>
    <scope>NUCLEOTIDE SEQUENCE [LARGE SCALE GENOMIC DNA]</scope>
    <source>
        <strain evidence="6">Red Deer</strain>
    </source>
</reference>
<evidence type="ECO:0000313" key="6">
    <source>
        <dbReference type="EMBL" id="OZC08650.1"/>
    </source>
</evidence>
<keyword evidence="2" id="KW-0963">Cytoplasm</keyword>
<dbReference type="PROSITE" id="PS50096">
    <property type="entry name" value="IQ"/>
    <property type="match status" value="2"/>
</dbReference>
<dbReference type="Gene3D" id="1.20.5.1190">
    <property type="entry name" value="iswi atpase"/>
    <property type="match status" value="1"/>
</dbReference>
<dbReference type="SMART" id="SM00015">
    <property type="entry name" value="IQ"/>
    <property type="match status" value="2"/>
</dbReference>
<dbReference type="GO" id="GO:0007051">
    <property type="term" value="P:spindle organization"/>
    <property type="evidence" value="ECO:0007669"/>
    <property type="project" value="TreeGrafter"/>
</dbReference>
<dbReference type="AlphaFoldDB" id="A0A238BVC9"/>
<dbReference type="OrthoDB" id="2148418at2759"/>
<name>A0A238BVC9_9BILA</name>
<evidence type="ECO:0000313" key="7">
    <source>
        <dbReference type="Proteomes" id="UP000242913"/>
    </source>
</evidence>
<dbReference type="Gene3D" id="1.20.5.190">
    <property type="match status" value="1"/>
</dbReference>
<dbReference type="GO" id="GO:0000922">
    <property type="term" value="C:spindle pole"/>
    <property type="evidence" value="ECO:0007669"/>
    <property type="project" value="TreeGrafter"/>
</dbReference>
<keyword evidence="7" id="KW-1185">Reference proteome</keyword>
<gene>
    <name evidence="6" type="ORF">X798_04331</name>
</gene>
<dbReference type="PANTHER" id="PTHR22706">
    <property type="entry name" value="ASSEMBLY FACTOR FOR SPINDLE MICROTUBULES"/>
    <property type="match status" value="1"/>
</dbReference>
<dbReference type="SUPFAM" id="SSF52540">
    <property type="entry name" value="P-loop containing nucleoside triphosphate hydrolases"/>
    <property type="match status" value="1"/>
</dbReference>
<feature type="transmembrane region" description="Helical" evidence="5">
    <location>
        <begin position="61"/>
        <end position="84"/>
    </location>
</feature>
<proteinExistence type="predicted"/>
<dbReference type="InterPro" id="IPR051185">
    <property type="entry name" value="ASPM"/>
</dbReference>
<dbReference type="InterPro" id="IPR000048">
    <property type="entry name" value="IQ_motif_EF-hand-BS"/>
</dbReference>
<keyword evidence="5" id="KW-0812">Transmembrane</keyword>
<sequence length="129" mass="15647">MIIRQRQAATVIQRAYRMHLAQKEFEKLRLEANEKTKAACMIQRYYRGYIRRKKRQRYQRAAVIIQVVPTLVITKFLVEFAVIWRECTIRTCVEMPYQIISRVYKLKFFLYLKEYSPFPPSLSQTYVII</sequence>
<evidence type="ECO:0000256" key="2">
    <source>
        <dbReference type="ARBA" id="ARBA00022490"/>
    </source>
</evidence>
<evidence type="ECO:0000256" key="4">
    <source>
        <dbReference type="ARBA" id="ARBA00022860"/>
    </source>
</evidence>
<keyword evidence="5" id="KW-0472">Membrane</keyword>
<protein>
    <submittedName>
        <fullName evidence="6">Uncharacterized protein</fullName>
    </submittedName>
</protein>
<keyword evidence="4" id="KW-0112">Calmodulin-binding</keyword>
<dbReference type="Proteomes" id="UP000242913">
    <property type="component" value="Unassembled WGS sequence"/>
</dbReference>
<evidence type="ECO:0000256" key="1">
    <source>
        <dbReference type="ARBA" id="ARBA00004496"/>
    </source>
</evidence>
<dbReference type="PANTHER" id="PTHR22706:SF1">
    <property type="entry name" value="ASSEMBLY FACTOR FOR SPINDLE MICROTUBULES"/>
    <property type="match status" value="1"/>
</dbReference>
<accession>A0A238BVC9</accession>
<dbReference type="InterPro" id="IPR027417">
    <property type="entry name" value="P-loop_NTPase"/>
</dbReference>
<evidence type="ECO:0000256" key="3">
    <source>
        <dbReference type="ARBA" id="ARBA00022737"/>
    </source>
</evidence>
<dbReference type="GO" id="GO:0005737">
    <property type="term" value="C:cytoplasm"/>
    <property type="evidence" value="ECO:0007669"/>
    <property type="project" value="UniProtKB-SubCell"/>
</dbReference>